<dbReference type="Pfam" id="PF13365">
    <property type="entry name" value="Trypsin_2"/>
    <property type="match status" value="1"/>
</dbReference>
<evidence type="ECO:0000256" key="1">
    <source>
        <dbReference type="ARBA" id="ARBA00008764"/>
    </source>
</evidence>
<evidence type="ECO:0000256" key="3">
    <source>
        <dbReference type="ARBA" id="ARBA00022729"/>
    </source>
</evidence>
<dbReference type="Pfam" id="PF19964">
    <property type="entry name" value="EAD11"/>
    <property type="match status" value="1"/>
</dbReference>
<organism evidence="8 9">
    <name type="scientific">Polyangium sorediatum</name>
    <dbReference type="NCBI Taxonomy" id="889274"/>
    <lineage>
        <taxon>Bacteria</taxon>
        <taxon>Pseudomonadati</taxon>
        <taxon>Myxococcota</taxon>
        <taxon>Polyangia</taxon>
        <taxon>Polyangiales</taxon>
        <taxon>Polyangiaceae</taxon>
        <taxon>Polyangium</taxon>
    </lineage>
</organism>
<dbReference type="EC" id="3.4.21.-" evidence="6"/>
<dbReference type="Proteomes" id="UP001160301">
    <property type="component" value="Unassembled WGS sequence"/>
</dbReference>
<comment type="caution">
    <text evidence="8">The sequence shown here is derived from an EMBL/GenBank/DDBJ whole genome shotgun (WGS) entry which is preliminary data.</text>
</comment>
<evidence type="ECO:0000256" key="2">
    <source>
        <dbReference type="ARBA" id="ARBA00022670"/>
    </source>
</evidence>
<dbReference type="Gene3D" id="2.40.10.10">
    <property type="entry name" value="Trypsin-like serine proteases"/>
    <property type="match status" value="2"/>
</dbReference>
<keyword evidence="4 6" id="KW-0378">Hydrolase</keyword>
<evidence type="ECO:0000313" key="9">
    <source>
        <dbReference type="Proteomes" id="UP001160301"/>
    </source>
</evidence>
<gene>
    <name evidence="8" type="ORF">QHF89_24885</name>
</gene>
<keyword evidence="3" id="KW-0732">Signal</keyword>
<dbReference type="EMBL" id="JARZHI010000023">
    <property type="protein sequence ID" value="MDI1432756.1"/>
    <property type="molecule type" value="Genomic_DNA"/>
</dbReference>
<dbReference type="SUPFAM" id="SSF50494">
    <property type="entry name" value="Trypsin-like serine proteases"/>
    <property type="match status" value="1"/>
</dbReference>
<dbReference type="PANTHER" id="PTHR36234">
    <property type="entry name" value="LYSYL ENDOPEPTIDASE"/>
    <property type="match status" value="1"/>
</dbReference>
<feature type="domain" description="Effector-associated" evidence="7">
    <location>
        <begin position="3"/>
        <end position="83"/>
    </location>
</feature>
<dbReference type="RefSeq" id="WP_136967835.1">
    <property type="nucleotide sequence ID" value="NZ_JARZHI010000023.1"/>
</dbReference>
<protein>
    <recommendedName>
        <fullName evidence="6">Serine protease</fullName>
        <ecNumber evidence="6">3.4.21.-</ecNumber>
    </recommendedName>
</protein>
<dbReference type="InterPro" id="IPR009003">
    <property type="entry name" value="Peptidase_S1_PA"/>
</dbReference>
<keyword evidence="2 6" id="KW-0645">Protease</keyword>
<evidence type="ECO:0000256" key="4">
    <source>
        <dbReference type="ARBA" id="ARBA00022801"/>
    </source>
</evidence>
<sequence>MPFRDLIEENELEQAIELLRSQALSLHADGLLRADQLDRVRNFSAQVKDLRREYTDGEITRDQWKADRSGLRKRLLALVDDIERATSPVATPSVELPAAFAPSDVPTHEAIFGISQLRSVGWLRRGLELARAVCRVSRPLSNGSITVGTAFHIGRGLILTNHHVLPTLADADAARVIFEYEEDGTGCVKGGTRYGTVAGSWRSEKSLDCAVVRVDRADVEAWGKLEPEVARIPRKGEHVTIIQHPQGGPKQIAMTANEVRAVSGDRLWYTTDTLPGSSGSPVFNDDWRVVALHIGESKSLKNEDGSRVYANVGVLMKHVIEALDLTIT</sequence>
<dbReference type="PANTHER" id="PTHR36234:SF5">
    <property type="entry name" value="LYSYL ENDOPEPTIDASE"/>
    <property type="match status" value="1"/>
</dbReference>
<keyword evidence="5 6" id="KW-0720">Serine protease</keyword>
<dbReference type="InterPro" id="IPR045439">
    <property type="entry name" value="EAD11"/>
</dbReference>
<accession>A0ABT6NWP5</accession>
<evidence type="ECO:0000259" key="7">
    <source>
        <dbReference type="Pfam" id="PF19964"/>
    </source>
</evidence>
<name>A0ABT6NWP5_9BACT</name>
<evidence type="ECO:0000256" key="6">
    <source>
        <dbReference type="RuleBase" id="RU004296"/>
    </source>
</evidence>
<dbReference type="PRINTS" id="PR00839">
    <property type="entry name" value="V8PROTEASE"/>
</dbReference>
<reference evidence="8 9" key="1">
    <citation type="submission" date="2023-04" db="EMBL/GenBank/DDBJ databases">
        <title>The genome sequence of Polyangium sorediatum DSM14670.</title>
        <authorList>
            <person name="Zhang X."/>
        </authorList>
    </citation>
    <scope>NUCLEOTIDE SEQUENCE [LARGE SCALE GENOMIC DNA]</scope>
    <source>
        <strain evidence="8 9">DSM 14670</strain>
    </source>
</reference>
<comment type="similarity">
    <text evidence="1 6">Belongs to the peptidase S1B family.</text>
</comment>
<dbReference type="InterPro" id="IPR043504">
    <property type="entry name" value="Peptidase_S1_PA_chymotrypsin"/>
</dbReference>
<dbReference type="InterPro" id="IPR008256">
    <property type="entry name" value="Peptidase_S1B"/>
</dbReference>
<evidence type="ECO:0000256" key="5">
    <source>
        <dbReference type="ARBA" id="ARBA00022825"/>
    </source>
</evidence>
<keyword evidence="9" id="KW-1185">Reference proteome</keyword>
<proteinExistence type="inferred from homology"/>
<evidence type="ECO:0000313" key="8">
    <source>
        <dbReference type="EMBL" id="MDI1432756.1"/>
    </source>
</evidence>